<reference evidence="3" key="1">
    <citation type="submission" date="2016-10" db="EMBL/GenBank/DDBJ databases">
        <authorList>
            <person name="Varghese N."/>
            <person name="Submissions S."/>
        </authorList>
    </citation>
    <scope>NUCLEOTIDE SEQUENCE [LARGE SCALE GENOMIC DNA]</scope>
    <source>
        <strain evidence="3">92MFCol6.1</strain>
    </source>
</reference>
<proteinExistence type="predicted"/>
<feature type="domain" description="DUF4440" evidence="1">
    <location>
        <begin position="17"/>
        <end position="119"/>
    </location>
</feature>
<dbReference type="AlphaFoldDB" id="A0A1W1H0X1"/>
<dbReference type="EMBL" id="FWEU01000004">
    <property type="protein sequence ID" value="SLM25208.1"/>
    <property type="molecule type" value="Genomic_DNA"/>
</dbReference>
<name>A0A1W1H0X1_9GAMM</name>
<dbReference type="InterPro" id="IPR027843">
    <property type="entry name" value="DUF4440"/>
</dbReference>
<accession>A0A1W1H0X1</accession>
<dbReference type="Gene3D" id="3.10.450.50">
    <property type="match status" value="1"/>
</dbReference>
<protein>
    <recommendedName>
        <fullName evidence="1">DUF4440 domain-containing protein</fullName>
    </recommendedName>
</protein>
<evidence type="ECO:0000259" key="1">
    <source>
        <dbReference type="Pfam" id="PF14534"/>
    </source>
</evidence>
<dbReference type="Proteomes" id="UP000191133">
    <property type="component" value="Unassembled WGS sequence"/>
</dbReference>
<dbReference type="InterPro" id="IPR032710">
    <property type="entry name" value="NTF2-like_dom_sf"/>
</dbReference>
<evidence type="ECO:0000313" key="3">
    <source>
        <dbReference type="Proteomes" id="UP000191133"/>
    </source>
</evidence>
<gene>
    <name evidence="2" type="ORF">SAMN04488690_2942</name>
</gene>
<dbReference type="SUPFAM" id="SSF54427">
    <property type="entry name" value="NTF2-like"/>
    <property type="match status" value="1"/>
</dbReference>
<dbReference type="RefSeq" id="WP_080149930.1">
    <property type="nucleotide sequence ID" value="NZ_FWEU01000004.1"/>
</dbReference>
<sequence length="129" mass="14561">MSSAGAAASPALAAELEGLERALHCPQVRADHERLAALLDEDFSEIGSSGQCYGREAALEEIPLERAQVVIESDRYAVWMLAEGLAQVRYRSRYHVDDQPQRWVLRSSLWRQHSTGWRMVFHQGTPEAR</sequence>
<organism evidence="2 3">
    <name type="scientific">Stenotrophomonas indicatrix</name>
    <dbReference type="NCBI Taxonomy" id="2045451"/>
    <lineage>
        <taxon>Bacteria</taxon>
        <taxon>Pseudomonadati</taxon>
        <taxon>Pseudomonadota</taxon>
        <taxon>Gammaproteobacteria</taxon>
        <taxon>Lysobacterales</taxon>
        <taxon>Lysobacteraceae</taxon>
        <taxon>Stenotrophomonas</taxon>
    </lineage>
</organism>
<evidence type="ECO:0000313" key="2">
    <source>
        <dbReference type="EMBL" id="SLM25208.1"/>
    </source>
</evidence>
<dbReference type="Pfam" id="PF14534">
    <property type="entry name" value="DUF4440"/>
    <property type="match status" value="1"/>
</dbReference>